<gene>
    <name evidence="3" type="ORF">IQ782_13325</name>
</gene>
<feature type="region of interest" description="Disordered" evidence="1">
    <location>
        <begin position="286"/>
        <end position="306"/>
    </location>
</feature>
<protein>
    <recommendedName>
        <fullName evidence="5">Phage abortive infection protein</fullName>
    </recommendedName>
</protein>
<keyword evidence="2" id="KW-0812">Transmembrane</keyword>
<dbReference type="EMBL" id="JADFFK010000009">
    <property type="protein sequence ID" value="MBE9637829.1"/>
    <property type="molecule type" value="Genomic_DNA"/>
</dbReference>
<comment type="caution">
    <text evidence="3">The sequence shown here is derived from an EMBL/GenBank/DDBJ whole genome shotgun (WGS) entry which is preliminary data.</text>
</comment>
<feature type="transmembrane region" description="Helical" evidence="2">
    <location>
        <begin position="65"/>
        <end position="87"/>
    </location>
</feature>
<keyword evidence="4" id="KW-1185">Reference proteome</keyword>
<reference evidence="3 4" key="1">
    <citation type="journal article" date="2021" name="Int. J. Syst. Evol. Microbiol.">
        <title>Salipiger mangrovisoli sp. nov., isolated from mangrove soil and the proposal for the reclassification of Paraphaeobacter pallidus as Salipiger pallidus comb. nov.</title>
        <authorList>
            <person name="Du J."/>
            <person name="Liu Y."/>
            <person name="Pei T."/>
            <person name="Deng M.R."/>
            <person name="Zhu H."/>
        </authorList>
    </citation>
    <scope>NUCLEOTIDE SEQUENCE [LARGE SCALE GENOMIC DNA]</scope>
    <source>
        <strain evidence="3 4">6D45A</strain>
    </source>
</reference>
<sequence>MRQPPYQGAAAVGVLLGVAGLAFCATAPWPEAMRVIGLLLSAAVTGCGAYLALAGARGLVFAKMVLLVLLPLAGIALLLIVAVVQFLPQAGAGAEKITPAIIAGIAVSLGWIAGPLAQELRRNDEREERRRDMIEASANEIWLIAKFASNLDCKAAIQEISEAFEKDESYEVFVFFRRDYGTLKRLIEQIEILQKQQIGPMLGLYQRLNQLDQMEENMASDRFRLLSRVRREKAVKVYYRVLDGIPEEAVVALHALDRGEYASKVAALREERLARFAAARAAKAEQSAKLASEGDAGAVDGSPSDD</sequence>
<evidence type="ECO:0000313" key="3">
    <source>
        <dbReference type="EMBL" id="MBE9637829.1"/>
    </source>
</evidence>
<feature type="transmembrane region" description="Helical" evidence="2">
    <location>
        <begin position="34"/>
        <end position="53"/>
    </location>
</feature>
<evidence type="ECO:0000256" key="2">
    <source>
        <dbReference type="SAM" id="Phobius"/>
    </source>
</evidence>
<keyword evidence="2" id="KW-0472">Membrane</keyword>
<dbReference type="RefSeq" id="WP_194135134.1">
    <property type="nucleotide sequence ID" value="NZ_JADFFK010000009.1"/>
</dbReference>
<feature type="transmembrane region" description="Helical" evidence="2">
    <location>
        <begin position="99"/>
        <end position="117"/>
    </location>
</feature>
<organism evidence="3 4">
    <name type="scientific">Salipiger mangrovisoli</name>
    <dbReference type="NCBI Taxonomy" id="2865933"/>
    <lineage>
        <taxon>Bacteria</taxon>
        <taxon>Pseudomonadati</taxon>
        <taxon>Pseudomonadota</taxon>
        <taxon>Alphaproteobacteria</taxon>
        <taxon>Rhodobacterales</taxon>
        <taxon>Roseobacteraceae</taxon>
        <taxon>Salipiger</taxon>
    </lineage>
</organism>
<proteinExistence type="predicted"/>
<evidence type="ECO:0000313" key="4">
    <source>
        <dbReference type="Proteomes" id="UP000607796"/>
    </source>
</evidence>
<evidence type="ECO:0008006" key="5">
    <source>
        <dbReference type="Google" id="ProtNLM"/>
    </source>
</evidence>
<accession>A0ABR9X2S9</accession>
<dbReference type="Proteomes" id="UP000607796">
    <property type="component" value="Unassembled WGS sequence"/>
</dbReference>
<evidence type="ECO:0000256" key="1">
    <source>
        <dbReference type="SAM" id="MobiDB-lite"/>
    </source>
</evidence>
<name>A0ABR9X2S9_9RHOB</name>
<keyword evidence="2" id="KW-1133">Transmembrane helix</keyword>